<organism evidence="2">
    <name type="scientific">uncultured Nocardioides sp</name>
    <dbReference type="NCBI Taxonomy" id="198441"/>
    <lineage>
        <taxon>Bacteria</taxon>
        <taxon>Bacillati</taxon>
        <taxon>Actinomycetota</taxon>
        <taxon>Actinomycetes</taxon>
        <taxon>Propionibacteriales</taxon>
        <taxon>Nocardioidaceae</taxon>
        <taxon>Nocardioides</taxon>
        <taxon>environmental samples</taxon>
    </lineage>
</organism>
<proteinExistence type="predicted"/>
<gene>
    <name evidence="2" type="ORF">AVDCRST_MAG60-1546</name>
</gene>
<accession>A0A6J4NPJ9</accession>
<sequence>MTDQDNGRGAAEENTGVPETPEEHNEPASPSSTPGGEPSRVDGAAEEGAGVEEQ</sequence>
<reference evidence="2" key="1">
    <citation type="submission" date="2020-02" db="EMBL/GenBank/DDBJ databases">
        <authorList>
            <person name="Meier V. D."/>
        </authorList>
    </citation>
    <scope>NUCLEOTIDE SEQUENCE</scope>
    <source>
        <strain evidence="2">AVDCRST_MAG60</strain>
    </source>
</reference>
<protein>
    <submittedName>
        <fullName evidence="2">Uncharacterized protein</fullName>
    </submittedName>
</protein>
<name>A0A6J4NPJ9_9ACTN</name>
<evidence type="ECO:0000256" key="1">
    <source>
        <dbReference type="SAM" id="MobiDB-lite"/>
    </source>
</evidence>
<dbReference type="EMBL" id="CADCUN010000168">
    <property type="protein sequence ID" value="CAA9391193.1"/>
    <property type="molecule type" value="Genomic_DNA"/>
</dbReference>
<evidence type="ECO:0000313" key="2">
    <source>
        <dbReference type="EMBL" id="CAA9391193.1"/>
    </source>
</evidence>
<feature type="region of interest" description="Disordered" evidence="1">
    <location>
        <begin position="1"/>
        <end position="54"/>
    </location>
</feature>
<dbReference type="AlphaFoldDB" id="A0A6J4NPJ9"/>